<name>A0A6A6Z4K2_9PEZI</name>
<dbReference type="InterPro" id="IPR021047">
    <property type="entry name" value="Mannosyltransferase_CMT1"/>
</dbReference>
<dbReference type="Proteomes" id="UP000504636">
    <property type="component" value="Unplaced"/>
</dbReference>
<dbReference type="EMBL" id="MU003693">
    <property type="protein sequence ID" value="KAF2815758.1"/>
    <property type="molecule type" value="Genomic_DNA"/>
</dbReference>
<evidence type="ECO:0000313" key="2">
    <source>
        <dbReference type="Proteomes" id="UP000504636"/>
    </source>
</evidence>
<evidence type="ECO:0000313" key="3">
    <source>
        <dbReference type="RefSeq" id="XP_033582722.1"/>
    </source>
</evidence>
<dbReference type="Pfam" id="PF11735">
    <property type="entry name" value="CAP59_mtransfer"/>
    <property type="match status" value="1"/>
</dbReference>
<dbReference type="PANTHER" id="PTHR34144:SF8">
    <property type="entry name" value="GLYCOSYLTRANSFERASE FAMILY 69 PROTEIN"/>
    <property type="match status" value="1"/>
</dbReference>
<reference evidence="3" key="2">
    <citation type="submission" date="2020-04" db="EMBL/GenBank/DDBJ databases">
        <authorList>
            <consortium name="NCBI Genome Project"/>
        </authorList>
    </citation>
    <scope>NUCLEOTIDE SEQUENCE</scope>
    <source>
        <strain evidence="3">CBS 304.34</strain>
    </source>
</reference>
<proteinExistence type="predicted"/>
<dbReference type="AlphaFoldDB" id="A0A6A6Z4K2"/>
<protein>
    <recommendedName>
        <fullName evidence="4">Glycosyltransferase family 69 protein</fullName>
    </recommendedName>
</protein>
<gene>
    <name evidence="1 3" type="ORF">BDZ99DRAFT_565695</name>
</gene>
<dbReference type="GeneID" id="54468399"/>
<dbReference type="OrthoDB" id="262547at2759"/>
<accession>A0A6A6Z4K2</accession>
<reference evidence="1 3" key="1">
    <citation type="journal article" date="2020" name="Stud. Mycol.">
        <title>101 Dothideomycetes genomes: a test case for predicting lifestyles and emergence of pathogens.</title>
        <authorList>
            <person name="Haridas S."/>
            <person name="Albert R."/>
            <person name="Binder M."/>
            <person name="Bloem J."/>
            <person name="Labutti K."/>
            <person name="Salamov A."/>
            <person name="Andreopoulos B."/>
            <person name="Baker S."/>
            <person name="Barry K."/>
            <person name="Bills G."/>
            <person name="Bluhm B."/>
            <person name="Cannon C."/>
            <person name="Castanera R."/>
            <person name="Culley D."/>
            <person name="Daum C."/>
            <person name="Ezra D."/>
            <person name="Gonzalez J."/>
            <person name="Henrissat B."/>
            <person name="Kuo A."/>
            <person name="Liang C."/>
            <person name="Lipzen A."/>
            <person name="Lutzoni F."/>
            <person name="Magnuson J."/>
            <person name="Mondo S."/>
            <person name="Nolan M."/>
            <person name="Ohm R."/>
            <person name="Pangilinan J."/>
            <person name="Park H.-J."/>
            <person name="Ramirez L."/>
            <person name="Alfaro M."/>
            <person name="Sun H."/>
            <person name="Tritt A."/>
            <person name="Yoshinaga Y."/>
            <person name="Zwiers L.-H."/>
            <person name="Turgeon B."/>
            <person name="Goodwin S."/>
            <person name="Spatafora J."/>
            <person name="Crous P."/>
            <person name="Grigoriev I."/>
        </authorList>
    </citation>
    <scope>NUCLEOTIDE SEQUENCE</scope>
    <source>
        <strain evidence="1 3">CBS 304.34</strain>
    </source>
</reference>
<dbReference type="RefSeq" id="XP_033582722.1">
    <property type="nucleotide sequence ID" value="XM_033727506.1"/>
</dbReference>
<dbReference type="PANTHER" id="PTHR34144">
    <property type="entry name" value="CHROMOSOME 8, WHOLE GENOME SHOTGUN SEQUENCE"/>
    <property type="match status" value="1"/>
</dbReference>
<reference evidence="3" key="3">
    <citation type="submission" date="2025-04" db="UniProtKB">
        <authorList>
            <consortium name="RefSeq"/>
        </authorList>
    </citation>
    <scope>IDENTIFICATION</scope>
    <source>
        <strain evidence="3">CBS 304.34</strain>
    </source>
</reference>
<evidence type="ECO:0008006" key="4">
    <source>
        <dbReference type="Google" id="ProtNLM"/>
    </source>
</evidence>
<evidence type="ECO:0000313" key="1">
    <source>
        <dbReference type="EMBL" id="KAF2815758.1"/>
    </source>
</evidence>
<keyword evidence="2" id="KW-1185">Reference proteome</keyword>
<organism evidence="1">
    <name type="scientific">Mytilinidion resinicola</name>
    <dbReference type="NCBI Taxonomy" id="574789"/>
    <lineage>
        <taxon>Eukaryota</taxon>
        <taxon>Fungi</taxon>
        <taxon>Dikarya</taxon>
        <taxon>Ascomycota</taxon>
        <taxon>Pezizomycotina</taxon>
        <taxon>Dothideomycetes</taxon>
        <taxon>Pleosporomycetidae</taxon>
        <taxon>Mytilinidiales</taxon>
        <taxon>Mytilinidiaceae</taxon>
        <taxon>Mytilinidion</taxon>
    </lineage>
</organism>
<sequence>MFRVKRYSLATALQRRCSESSKPGRGNVHNEKVFIAAALYDPGGDLVGGDWGNAVLKLVELLGPENVHLSVYENDADPSANTALDTFRDKLSCNISLTSEHLPLGDIPRVTIPTGERRMKRIAFLAEVRNRALRPLIATASPSVHYDRLLFVNDVVFNPIDAVHLLFSTNIDTSGRAQYGAVCAVDFINAFKFYDRFATRDFEGYAMGIPFFPWFTDAGDGISRQDVLDQKDAVRVRACWGGMTAFEAKWFLETQPRRNSPGEPDQNPSADLNVSPLRFRYEKDPFWDASECCLIQADLTYLRHGRNITTESGIFTNPFIRVAYDSRTLSWLPFTRRAERLYSFVHNALNHLIGMPYRNPRRLEHPGDEVVEKVWRWDTTGKGPAQDESDSSLTGSYHDVKRVAGPGRFCGSRALLVLNEDPKPGEKKWKSVPLPAPPK</sequence>